<dbReference type="NCBIfam" id="TIGR00687">
    <property type="entry name" value="pyridox_kin"/>
    <property type="match status" value="1"/>
</dbReference>
<dbReference type="GO" id="GO:0005829">
    <property type="term" value="C:cytosol"/>
    <property type="evidence" value="ECO:0007669"/>
    <property type="project" value="TreeGrafter"/>
</dbReference>
<dbReference type="InterPro" id="IPR004625">
    <property type="entry name" value="PyrdxlKinase"/>
</dbReference>
<dbReference type="AlphaFoldDB" id="A0A317DX45"/>
<dbReference type="Proteomes" id="UP000246077">
    <property type="component" value="Unassembled WGS sequence"/>
</dbReference>
<dbReference type="PANTHER" id="PTHR10534">
    <property type="entry name" value="PYRIDOXAL KINASE"/>
    <property type="match status" value="1"/>
</dbReference>
<dbReference type="PANTHER" id="PTHR10534:SF2">
    <property type="entry name" value="PYRIDOXAL KINASE"/>
    <property type="match status" value="1"/>
</dbReference>
<dbReference type="GO" id="GO:0005524">
    <property type="term" value="F:ATP binding"/>
    <property type="evidence" value="ECO:0007669"/>
    <property type="project" value="UniProtKB-KW"/>
</dbReference>
<dbReference type="RefSeq" id="WP_109922620.1">
    <property type="nucleotide sequence ID" value="NZ_QGLF01000005.1"/>
</dbReference>
<evidence type="ECO:0000256" key="5">
    <source>
        <dbReference type="ARBA" id="ARBA00022840"/>
    </source>
</evidence>
<keyword evidence="4 7" id="KW-0418">Kinase</keyword>
<feature type="domain" description="Pyridoxamine kinase/Phosphomethylpyrimidine kinase" evidence="6">
    <location>
        <begin position="76"/>
        <end position="259"/>
    </location>
</feature>
<proteinExistence type="predicted"/>
<reference evidence="8" key="1">
    <citation type="submission" date="2018-05" db="EMBL/GenBank/DDBJ databases">
        <title>Zavarzinia sp. HR-AS.</title>
        <authorList>
            <person name="Lee Y."/>
            <person name="Jeon C.O."/>
        </authorList>
    </citation>
    <scope>NUCLEOTIDE SEQUENCE [LARGE SCALE GENOMIC DNA]</scope>
    <source>
        <strain evidence="8">DSM 1231</strain>
    </source>
</reference>
<evidence type="ECO:0000256" key="3">
    <source>
        <dbReference type="ARBA" id="ARBA00022741"/>
    </source>
</evidence>
<dbReference type="EC" id="2.7.1.35" evidence="1"/>
<keyword evidence="2" id="KW-0808">Transferase</keyword>
<dbReference type="GO" id="GO:0009443">
    <property type="term" value="P:pyridoxal 5'-phosphate salvage"/>
    <property type="evidence" value="ECO:0007669"/>
    <property type="project" value="InterPro"/>
</dbReference>
<evidence type="ECO:0000313" key="7">
    <source>
        <dbReference type="EMBL" id="PWR18934.1"/>
    </source>
</evidence>
<dbReference type="GO" id="GO:0008478">
    <property type="term" value="F:pyridoxal kinase activity"/>
    <property type="evidence" value="ECO:0007669"/>
    <property type="project" value="UniProtKB-EC"/>
</dbReference>
<dbReference type="InterPro" id="IPR013749">
    <property type="entry name" value="PM/HMP-P_kinase-1"/>
</dbReference>
<keyword evidence="5" id="KW-0067">ATP-binding</keyword>
<dbReference type="SUPFAM" id="SSF53613">
    <property type="entry name" value="Ribokinase-like"/>
    <property type="match status" value="1"/>
</dbReference>
<evidence type="ECO:0000313" key="8">
    <source>
        <dbReference type="Proteomes" id="UP000246077"/>
    </source>
</evidence>
<protein>
    <recommendedName>
        <fullName evidence="1">pyridoxal kinase</fullName>
        <ecNumber evidence="1">2.7.1.35</ecNumber>
    </recommendedName>
</protein>
<evidence type="ECO:0000259" key="6">
    <source>
        <dbReference type="Pfam" id="PF08543"/>
    </source>
</evidence>
<evidence type="ECO:0000256" key="2">
    <source>
        <dbReference type="ARBA" id="ARBA00022679"/>
    </source>
</evidence>
<keyword evidence="8" id="KW-1185">Reference proteome</keyword>
<accession>A0A317DX45</accession>
<evidence type="ECO:0000256" key="1">
    <source>
        <dbReference type="ARBA" id="ARBA00012104"/>
    </source>
</evidence>
<keyword evidence="3" id="KW-0547">Nucleotide-binding</keyword>
<sequence length="283" mass="28890">MSAPIVLSIQSRVAHGHVGNSAAVFVLQSLGCEVIEVPTVLLSAHPGYGPPGGGALPVELLRGVIDGLERIGMLARIDAVIVGFLGTVETGHLAADAIRRVRAANPAALVVIDPVIGDRDGGRYVRDGIAEVFRDHLIPLADAVKPNHFELEYLAGRPLPDLAAALGALDALKVPVAVATSLELPEGDLGTLALVGGTAWLARTRPAADPPHGLGDSLGAALAAHMSAGETALTALGRAIGMVEALIGAARSLGRAELPLIEAASLIAGAPPKRLERLAIPPR</sequence>
<gene>
    <name evidence="7" type="ORF">DKG75_18360</name>
</gene>
<evidence type="ECO:0000256" key="4">
    <source>
        <dbReference type="ARBA" id="ARBA00022777"/>
    </source>
</evidence>
<dbReference type="Pfam" id="PF08543">
    <property type="entry name" value="Phos_pyr_kin"/>
    <property type="match status" value="1"/>
</dbReference>
<dbReference type="Gene3D" id="3.40.1190.20">
    <property type="match status" value="1"/>
</dbReference>
<comment type="caution">
    <text evidence="7">The sequence shown here is derived from an EMBL/GenBank/DDBJ whole genome shotgun (WGS) entry which is preliminary data.</text>
</comment>
<dbReference type="EMBL" id="QGLF01000005">
    <property type="protein sequence ID" value="PWR18934.1"/>
    <property type="molecule type" value="Genomic_DNA"/>
</dbReference>
<dbReference type="CDD" id="cd01173">
    <property type="entry name" value="pyridoxal_pyridoxamine_kinase"/>
    <property type="match status" value="1"/>
</dbReference>
<organism evidence="7 8">
    <name type="scientific">Zavarzinia compransoris</name>
    <dbReference type="NCBI Taxonomy" id="1264899"/>
    <lineage>
        <taxon>Bacteria</taxon>
        <taxon>Pseudomonadati</taxon>
        <taxon>Pseudomonadota</taxon>
        <taxon>Alphaproteobacteria</taxon>
        <taxon>Rhodospirillales</taxon>
        <taxon>Zavarziniaceae</taxon>
        <taxon>Zavarzinia</taxon>
    </lineage>
</organism>
<dbReference type="InterPro" id="IPR029056">
    <property type="entry name" value="Ribokinase-like"/>
</dbReference>
<dbReference type="OrthoDB" id="9800808at2"/>
<name>A0A317DX45_9PROT</name>